<proteinExistence type="predicted"/>
<dbReference type="AlphaFoldDB" id="A0AAV9B063"/>
<evidence type="ECO:0000256" key="6">
    <source>
        <dbReference type="SAM" id="Phobius"/>
    </source>
</evidence>
<feature type="domain" description="Glycosyltransferase 61 catalytic" evidence="7">
    <location>
        <begin position="323"/>
        <end position="440"/>
    </location>
</feature>
<keyword evidence="3" id="KW-0328">Glycosyltransferase</keyword>
<keyword evidence="4" id="KW-0808">Transferase</keyword>
<evidence type="ECO:0000256" key="5">
    <source>
        <dbReference type="ARBA" id="ARBA00023180"/>
    </source>
</evidence>
<comment type="pathway">
    <text evidence="2">Glycan metabolism.</text>
</comment>
<evidence type="ECO:0000256" key="3">
    <source>
        <dbReference type="ARBA" id="ARBA00022676"/>
    </source>
</evidence>
<accession>A0AAV9B063</accession>
<protein>
    <submittedName>
        <fullName evidence="8">Beta-(1,2)-xylosyltransferase</fullName>
    </submittedName>
</protein>
<dbReference type="Proteomes" id="UP001179952">
    <property type="component" value="Unassembled WGS sequence"/>
</dbReference>
<comment type="caution">
    <text evidence="8">The sequence shown here is derived from an EMBL/GenBank/DDBJ whole genome shotgun (WGS) entry which is preliminary data.</text>
</comment>
<dbReference type="PANTHER" id="PTHR48437:SF1">
    <property type="entry name" value="INITIATOR BINDING DOMAIN-CONTAINING PROTEIN"/>
    <property type="match status" value="1"/>
</dbReference>
<dbReference type="InterPro" id="IPR007657">
    <property type="entry name" value="Glycosyltransferase_61"/>
</dbReference>
<gene>
    <name evidence="8" type="ORF">QJS04_geneDACA005234</name>
</gene>
<evidence type="ECO:0000256" key="4">
    <source>
        <dbReference type="ARBA" id="ARBA00022679"/>
    </source>
</evidence>
<dbReference type="InterPro" id="IPR049625">
    <property type="entry name" value="Glyco_transf_61_cat"/>
</dbReference>
<keyword evidence="6" id="KW-0472">Membrane</keyword>
<evidence type="ECO:0000256" key="1">
    <source>
        <dbReference type="ARBA" id="ARBA00004323"/>
    </source>
</evidence>
<evidence type="ECO:0000259" key="7">
    <source>
        <dbReference type="Pfam" id="PF04577"/>
    </source>
</evidence>
<evidence type="ECO:0000313" key="8">
    <source>
        <dbReference type="EMBL" id="KAK1269823.1"/>
    </source>
</evidence>
<sequence length="492" mass="55716">MIRRRRRTHLLRRLLLLFFIINSISFTLYFLLSPPPPSPPTHTHTQTHHHPLKPWPILPSSLPWIPSSAPFQSCEAHFGNGFTRRLHLLRPISDGKGGFFRCLHSQTLNSSVCEMGMVRMDPARIRMSVGGEAVESVIGRSEEEELPVFGEGAFVVDGGGGEGRRVVEGEILERFAPKGDVERHTMRELMESVRVGVIDCGQWIEEPTLLVTRFEYANLFHTITDWYSAYVSSRVTNLTGRPHLVFVDGHCKAPLEETWEALFSSVRYAKSFTSPVCFRHVILSPLGYETALFKGLSETIKCQGGLANDLLESPNYHKTARLTEFGEMLRAAFDLLKDEHHILKQASGHNVLFIRREDYLAHPRHNGKVESRLSNEEEVYDALKIWASDHSKCKVNLVNGRFAHMKMKEQLRVIQEASVIIGAHGAGLTHIISASSNAVVLEIISSHYRRPHFKLISQWRGLKYRAINLKGSYVKPSKVIDELSNIMRNLGC</sequence>
<evidence type="ECO:0000313" key="9">
    <source>
        <dbReference type="Proteomes" id="UP001179952"/>
    </source>
</evidence>
<name>A0AAV9B063_ACOGR</name>
<dbReference type="EMBL" id="JAUJYN010000006">
    <property type="protein sequence ID" value="KAK1269823.1"/>
    <property type="molecule type" value="Genomic_DNA"/>
</dbReference>
<keyword evidence="9" id="KW-1185">Reference proteome</keyword>
<keyword evidence="6" id="KW-0812">Transmembrane</keyword>
<keyword evidence="5" id="KW-0325">Glycoprotein</keyword>
<reference evidence="8" key="2">
    <citation type="submission" date="2023-06" db="EMBL/GenBank/DDBJ databases">
        <authorList>
            <person name="Ma L."/>
            <person name="Liu K.-W."/>
            <person name="Li Z."/>
            <person name="Hsiao Y.-Y."/>
            <person name="Qi Y."/>
            <person name="Fu T."/>
            <person name="Tang G."/>
            <person name="Zhang D."/>
            <person name="Sun W.-H."/>
            <person name="Liu D.-K."/>
            <person name="Li Y."/>
            <person name="Chen G.-Z."/>
            <person name="Liu X.-D."/>
            <person name="Liao X.-Y."/>
            <person name="Jiang Y.-T."/>
            <person name="Yu X."/>
            <person name="Hao Y."/>
            <person name="Huang J."/>
            <person name="Zhao X.-W."/>
            <person name="Ke S."/>
            <person name="Chen Y.-Y."/>
            <person name="Wu W.-L."/>
            <person name="Hsu J.-L."/>
            <person name="Lin Y.-F."/>
            <person name="Huang M.-D."/>
            <person name="Li C.-Y."/>
            <person name="Huang L."/>
            <person name="Wang Z.-W."/>
            <person name="Zhao X."/>
            <person name="Zhong W.-Y."/>
            <person name="Peng D.-H."/>
            <person name="Ahmad S."/>
            <person name="Lan S."/>
            <person name="Zhang J.-S."/>
            <person name="Tsai W.-C."/>
            <person name="Van De Peer Y."/>
            <person name="Liu Z.-J."/>
        </authorList>
    </citation>
    <scope>NUCLEOTIDE SEQUENCE</scope>
    <source>
        <strain evidence="8">SCP</strain>
        <tissue evidence="8">Leaves</tissue>
    </source>
</reference>
<evidence type="ECO:0000256" key="2">
    <source>
        <dbReference type="ARBA" id="ARBA00004881"/>
    </source>
</evidence>
<dbReference type="PANTHER" id="PTHR48437">
    <property type="entry name" value="INITIATOR BINDING DOMAIN-CONTAINING PROTEIN"/>
    <property type="match status" value="1"/>
</dbReference>
<dbReference type="GO" id="GO:0016763">
    <property type="term" value="F:pentosyltransferase activity"/>
    <property type="evidence" value="ECO:0007669"/>
    <property type="project" value="UniProtKB-ARBA"/>
</dbReference>
<dbReference type="GO" id="GO:0000139">
    <property type="term" value="C:Golgi membrane"/>
    <property type="evidence" value="ECO:0007669"/>
    <property type="project" value="UniProtKB-SubCell"/>
</dbReference>
<organism evidence="8 9">
    <name type="scientific">Acorus gramineus</name>
    <name type="common">Dwarf sweet flag</name>
    <dbReference type="NCBI Taxonomy" id="55184"/>
    <lineage>
        <taxon>Eukaryota</taxon>
        <taxon>Viridiplantae</taxon>
        <taxon>Streptophyta</taxon>
        <taxon>Embryophyta</taxon>
        <taxon>Tracheophyta</taxon>
        <taxon>Spermatophyta</taxon>
        <taxon>Magnoliopsida</taxon>
        <taxon>Liliopsida</taxon>
        <taxon>Acoraceae</taxon>
        <taxon>Acorus</taxon>
    </lineage>
</organism>
<feature type="transmembrane region" description="Helical" evidence="6">
    <location>
        <begin position="12"/>
        <end position="32"/>
    </location>
</feature>
<reference evidence="8" key="1">
    <citation type="journal article" date="2023" name="Nat. Commun.">
        <title>Diploid and tetraploid genomes of Acorus and the evolution of monocots.</title>
        <authorList>
            <person name="Ma L."/>
            <person name="Liu K.W."/>
            <person name="Li Z."/>
            <person name="Hsiao Y.Y."/>
            <person name="Qi Y."/>
            <person name="Fu T."/>
            <person name="Tang G.D."/>
            <person name="Zhang D."/>
            <person name="Sun W.H."/>
            <person name="Liu D.K."/>
            <person name="Li Y."/>
            <person name="Chen G.Z."/>
            <person name="Liu X.D."/>
            <person name="Liao X.Y."/>
            <person name="Jiang Y.T."/>
            <person name="Yu X."/>
            <person name="Hao Y."/>
            <person name="Huang J."/>
            <person name="Zhao X.W."/>
            <person name="Ke S."/>
            <person name="Chen Y.Y."/>
            <person name="Wu W.L."/>
            <person name="Hsu J.L."/>
            <person name="Lin Y.F."/>
            <person name="Huang M.D."/>
            <person name="Li C.Y."/>
            <person name="Huang L."/>
            <person name="Wang Z.W."/>
            <person name="Zhao X."/>
            <person name="Zhong W.Y."/>
            <person name="Peng D.H."/>
            <person name="Ahmad S."/>
            <person name="Lan S."/>
            <person name="Zhang J.S."/>
            <person name="Tsai W.C."/>
            <person name="Van de Peer Y."/>
            <person name="Liu Z.J."/>
        </authorList>
    </citation>
    <scope>NUCLEOTIDE SEQUENCE</scope>
    <source>
        <strain evidence="8">SCP</strain>
    </source>
</reference>
<keyword evidence="6" id="KW-1133">Transmembrane helix</keyword>
<dbReference type="Pfam" id="PF04577">
    <property type="entry name" value="Glyco_transf_61"/>
    <property type="match status" value="1"/>
</dbReference>
<comment type="subcellular location">
    <subcellularLocation>
        <location evidence="1">Golgi apparatus membrane</location>
        <topology evidence="1">Single-pass type II membrane protein</topology>
    </subcellularLocation>
</comment>